<sequence length="406" mass="45178">MSVRIQRQRKRSWQQNDVSRKGLPCTAAFACTDYKVQGMSLDRVALELRGTRTTNVGGRAVPAQCDPYSLYVQLSRCRTLDGIMLVSRVRERDLVGNQVPDEMRSAQARLQELSDKTLGEALEWLGDECTQTWSPPPQSLQQPHRPHHQQNLGAQPAGLAQYPAAYDQPLQPYNRVYQPVPYSQQQNQPNPEQLYQWQERQRVPEPKGWKWTKVSLHILSFMLSIIGFGLALSLIRYNAISLPPLACGPVLGVATLWSAAELITLACRKFMAGIHPGAHVGISLVLWLGGGGCGGWTMSEAPAYVSRSTAAAVLTLIVAFIHLVLFIGACVDTAKRNSLAKRPILVANWPPYTAQALQPTTPQQSPHQQQKQQQPQQQQRTQIEQDKDGPVEIRTASPNSKGRWVS</sequence>
<evidence type="ECO:0000313" key="3">
    <source>
        <dbReference type="EMBL" id="KAJ6437599.1"/>
    </source>
</evidence>
<comment type="caution">
    <text evidence="3">The sequence shown here is derived from an EMBL/GenBank/DDBJ whole genome shotgun (WGS) entry which is preliminary data.</text>
</comment>
<feature type="transmembrane region" description="Helical" evidence="2">
    <location>
        <begin position="214"/>
        <end position="235"/>
    </location>
</feature>
<feature type="transmembrane region" description="Helical" evidence="2">
    <location>
        <begin position="278"/>
        <end position="298"/>
    </location>
</feature>
<reference evidence="3" key="1">
    <citation type="submission" date="2023-01" db="EMBL/GenBank/DDBJ databases">
        <title>The growth and conidiation of Purpureocillium lavendulum are regulated by nitrogen source and histone H3K14 acetylation.</title>
        <authorList>
            <person name="Tang P."/>
            <person name="Han J."/>
            <person name="Zhang C."/>
            <person name="Tang P."/>
            <person name="Qi F."/>
            <person name="Zhang K."/>
            <person name="Liang L."/>
        </authorList>
    </citation>
    <scope>NUCLEOTIDE SEQUENCE</scope>
    <source>
        <strain evidence="3">YMF1.00683</strain>
    </source>
</reference>
<keyword evidence="3" id="KW-0347">Helicase</keyword>
<evidence type="ECO:0000256" key="2">
    <source>
        <dbReference type="SAM" id="Phobius"/>
    </source>
</evidence>
<dbReference type="AlphaFoldDB" id="A0AB34FFY4"/>
<gene>
    <name evidence="3" type="ORF">O9K51_09806</name>
</gene>
<accession>A0AB34FFY4</accession>
<keyword evidence="2" id="KW-0812">Transmembrane</keyword>
<keyword evidence="3" id="KW-0547">Nucleotide-binding</keyword>
<keyword evidence="2" id="KW-0472">Membrane</keyword>
<keyword evidence="4" id="KW-1185">Reference proteome</keyword>
<keyword evidence="3" id="KW-0067">ATP-binding</keyword>
<dbReference type="GO" id="GO:0004386">
    <property type="term" value="F:helicase activity"/>
    <property type="evidence" value="ECO:0007669"/>
    <property type="project" value="UniProtKB-KW"/>
</dbReference>
<organism evidence="3 4">
    <name type="scientific">Purpureocillium lavendulum</name>
    <dbReference type="NCBI Taxonomy" id="1247861"/>
    <lineage>
        <taxon>Eukaryota</taxon>
        <taxon>Fungi</taxon>
        <taxon>Dikarya</taxon>
        <taxon>Ascomycota</taxon>
        <taxon>Pezizomycotina</taxon>
        <taxon>Sordariomycetes</taxon>
        <taxon>Hypocreomycetidae</taxon>
        <taxon>Hypocreales</taxon>
        <taxon>Ophiocordycipitaceae</taxon>
        <taxon>Purpureocillium</taxon>
    </lineage>
</organism>
<dbReference type="EMBL" id="JAQHRD010000011">
    <property type="protein sequence ID" value="KAJ6437599.1"/>
    <property type="molecule type" value="Genomic_DNA"/>
</dbReference>
<feature type="region of interest" description="Disordered" evidence="1">
    <location>
        <begin position="356"/>
        <end position="406"/>
    </location>
</feature>
<evidence type="ECO:0000313" key="4">
    <source>
        <dbReference type="Proteomes" id="UP001163105"/>
    </source>
</evidence>
<feature type="transmembrane region" description="Helical" evidence="2">
    <location>
        <begin position="241"/>
        <end position="266"/>
    </location>
</feature>
<proteinExistence type="predicted"/>
<keyword evidence="2" id="KW-1133">Transmembrane helix</keyword>
<keyword evidence="3" id="KW-0378">Hydrolase</keyword>
<feature type="region of interest" description="Disordered" evidence="1">
    <location>
        <begin position="132"/>
        <end position="152"/>
    </location>
</feature>
<name>A0AB34FFY4_9HYPO</name>
<feature type="transmembrane region" description="Helical" evidence="2">
    <location>
        <begin position="310"/>
        <end position="331"/>
    </location>
</feature>
<feature type="compositionally biased region" description="Low complexity" evidence="1">
    <location>
        <begin position="356"/>
        <end position="382"/>
    </location>
</feature>
<dbReference type="Proteomes" id="UP001163105">
    <property type="component" value="Unassembled WGS sequence"/>
</dbReference>
<protein>
    <submittedName>
        <fullName evidence="3">ATP-dependent DNA helicase PIF1</fullName>
    </submittedName>
</protein>
<evidence type="ECO:0000256" key="1">
    <source>
        <dbReference type="SAM" id="MobiDB-lite"/>
    </source>
</evidence>